<name>A0A0U5F914_XANCI</name>
<dbReference type="AlphaFoldDB" id="A0A0U5F914"/>
<gene>
    <name evidence="1" type="ORF">XAC3562_160044</name>
</gene>
<protein>
    <submittedName>
        <fullName evidence="1">Uncharacterized protein</fullName>
    </submittedName>
</protein>
<comment type="caution">
    <text evidence="1">The sequence shown here is derived from an EMBL/GenBank/DDBJ whole genome shotgun (WGS) entry which is preliminary data.</text>
</comment>
<organism evidence="1 2">
    <name type="scientific">Xanthomonas citri pv. citri</name>
    <dbReference type="NCBI Taxonomy" id="611301"/>
    <lineage>
        <taxon>Bacteria</taxon>
        <taxon>Pseudomonadati</taxon>
        <taxon>Pseudomonadota</taxon>
        <taxon>Gammaproteobacteria</taxon>
        <taxon>Lysobacterales</taxon>
        <taxon>Lysobacteraceae</taxon>
        <taxon>Xanthomonas</taxon>
    </lineage>
</organism>
<dbReference type="Proteomes" id="UP000052230">
    <property type="component" value="Unassembled WGS sequence"/>
</dbReference>
<evidence type="ECO:0000313" key="2">
    <source>
        <dbReference type="Proteomes" id="UP000052230"/>
    </source>
</evidence>
<evidence type="ECO:0000313" key="1">
    <source>
        <dbReference type="EMBL" id="CEG14985.1"/>
    </source>
</evidence>
<proteinExistence type="predicted"/>
<dbReference type="EMBL" id="CCXZ01000068">
    <property type="protein sequence ID" value="CEG14985.1"/>
    <property type="molecule type" value="Genomic_DNA"/>
</dbReference>
<keyword evidence="2" id="KW-1185">Reference proteome</keyword>
<sequence>MGCDDTACLIASTEIFATCMHVSDDSACCTECSTWRISAYFVLAPIGLKTFVSDTSALEHLRALALLNMRPRKQIATQ</sequence>
<reference evidence="1 2" key="1">
    <citation type="submission" date="2014-09" db="EMBL/GenBank/DDBJ databases">
        <authorList>
            <person name="Regsiter A."/>
        </authorList>
    </citation>
    <scope>NUCLEOTIDE SEQUENCE [LARGE SCALE GENOMIC DNA]</scope>
</reference>
<accession>A0A0U5F914</accession>